<reference evidence="9 10" key="1">
    <citation type="submission" date="2017-08" db="EMBL/GenBank/DDBJ databases">
        <title>Acidophilic green algal genome provides insights into adaptation to an acidic environment.</title>
        <authorList>
            <person name="Hirooka S."/>
            <person name="Hirose Y."/>
            <person name="Kanesaki Y."/>
            <person name="Higuchi S."/>
            <person name="Fujiwara T."/>
            <person name="Onuma R."/>
            <person name="Era A."/>
            <person name="Ohbayashi R."/>
            <person name="Uzuka A."/>
            <person name="Nozaki H."/>
            <person name="Yoshikawa H."/>
            <person name="Miyagishima S.Y."/>
        </authorList>
    </citation>
    <scope>NUCLEOTIDE SEQUENCE [LARGE SCALE GENOMIC DNA]</scope>
    <source>
        <strain evidence="9 10">NIES-2499</strain>
    </source>
</reference>
<dbReference type="EC" id="2.5.1.87" evidence="4"/>
<dbReference type="EMBL" id="BEGY01000011">
    <property type="protein sequence ID" value="GAX75192.1"/>
    <property type="molecule type" value="Genomic_DNA"/>
</dbReference>
<organism evidence="9 10">
    <name type="scientific">Chlamydomonas eustigma</name>
    <dbReference type="NCBI Taxonomy" id="1157962"/>
    <lineage>
        <taxon>Eukaryota</taxon>
        <taxon>Viridiplantae</taxon>
        <taxon>Chlorophyta</taxon>
        <taxon>core chlorophytes</taxon>
        <taxon>Chlorophyceae</taxon>
        <taxon>CS clade</taxon>
        <taxon>Chlamydomonadales</taxon>
        <taxon>Chlamydomonadaceae</taxon>
        <taxon>Chlamydomonas</taxon>
    </lineage>
</organism>
<dbReference type="PANTHER" id="PTHR21528:SF0">
    <property type="entry name" value="DEHYDRODOLICHYL DIPHOSPHATE SYNTHASE COMPLEX SUBUNIT NUS1"/>
    <property type="match status" value="1"/>
</dbReference>
<comment type="caution">
    <text evidence="9">The sequence shown here is derived from an EMBL/GenBank/DDBJ whole genome shotgun (WGS) entry which is preliminary data.</text>
</comment>
<feature type="region of interest" description="Disordered" evidence="8">
    <location>
        <begin position="185"/>
        <end position="214"/>
    </location>
</feature>
<evidence type="ECO:0000256" key="1">
    <source>
        <dbReference type="ARBA" id="ARBA00001946"/>
    </source>
</evidence>
<dbReference type="InterPro" id="IPR038887">
    <property type="entry name" value="Nus1/NgBR"/>
</dbReference>
<evidence type="ECO:0000256" key="4">
    <source>
        <dbReference type="ARBA" id="ARBA00012596"/>
    </source>
</evidence>
<evidence type="ECO:0000256" key="8">
    <source>
        <dbReference type="SAM" id="MobiDB-lite"/>
    </source>
</evidence>
<comment type="catalytic activity">
    <reaction evidence="7">
        <text>n isopentenyl diphosphate + (2E,6E)-farnesyl diphosphate = a di-trans,poly-cis-polyprenyl diphosphate + n diphosphate</text>
        <dbReference type="Rhea" id="RHEA:53008"/>
        <dbReference type="Rhea" id="RHEA-COMP:19494"/>
        <dbReference type="ChEBI" id="CHEBI:33019"/>
        <dbReference type="ChEBI" id="CHEBI:128769"/>
        <dbReference type="ChEBI" id="CHEBI:136960"/>
        <dbReference type="ChEBI" id="CHEBI:175763"/>
        <dbReference type="EC" id="2.5.1.87"/>
    </reaction>
</comment>
<dbReference type="GO" id="GO:0005789">
    <property type="term" value="C:endoplasmic reticulum membrane"/>
    <property type="evidence" value="ECO:0007669"/>
    <property type="project" value="TreeGrafter"/>
</dbReference>
<comment type="similarity">
    <text evidence="3">Belongs to the UPP synthase family.</text>
</comment>
<comment type="pathway">
    <text evidence="2">Protein modification; protein glycosylation.</text>
</comment>
<dbReference type="STRING" id="1157962.A0A250WX48"/>
<evidence type="ECO:0000256" key="5">
    <source>
        <dbReference type="ARBA" id="ARBA00022679"/>
    </source>
</evidence>
<dbReference type="GO" id="GO:0045547">
    <property type="term" value="F:ditrans,polycis-polyprenyl diphosphate synthase [(2E,6E)-farnesyl diphosphate specific] activity"/>
    <property type="evidence" value="ECO:0007669"/>
    <property type="project" value="UniProtKB-EC"/>
</dbReference>
<evidence type="ECO:0000256" key="2">
    <source>
        <dbReference type="ARBA" id="ARBA00004922"/>
    </source>
</evidence>
<dbReference type="Proteomes" id="UP000232323">
    <property type="component" value="Unassembled WGS sequence"/>
</dbReference>
<protein>
    <recommendedName>
        <fullName evidence="4">ditrans,polycis-polyprenyl diphosphate synthase [(2E,6E)-farnesyldiphosphate specific]</fullName>
        <ecNumber evidence="4">2.5.1.87</ecNumber>
    </recommendedName>
</protein>
<comment type="cofactor">
    <cofactor evidence="1">
        <name>Mg(2+)</name>
        <dbReference type="ChEBI" id="CHEBI:18420"/>
    </cofactor>
</comment>
<dbReference type="UniPathway" id="UPA00378"/>
<proteinExistence type="inferred from homology"/>
<dbReference type="PANTHER" id="PTHR21528">
    <property type="entry name" value="DEHYDRODOLICHYL DIPHOSPHATE SYNTHASE COMPLEX SUBUNIT NUS1"/>
    <property type="match status" value="1"/>
</dbReference>
<evidence type="ECO:0000256" key="6">
    <source>
        <dbReference type="ARBA" id="ARBA00022842"/>
    </source>
</evidence>
<accession>A0A250WX48</accession>
<gene>
    <name evidence="9" type="ORF">CEUSTIGMA_g2636.t1</name>
</gene>
<dbReference type="GO" id="GO:1904423">
    <property type="term" value="C:dehydrodolichyl diphosphate synthase complex"/>
    <property type="evidence" value="ECO:0007669"/>
    <property type="project" value="InterPro"/>
</dbReference>
<keyword evidence="10" id="KW-1185">Reference proteome</keyword>
<keyword evidence="5" id="KW-0808">Transferase</keyword>
<keyword evidence="6" id="KW-0460">Magnesium</keyword>
<evidence type="ECO:0000256" key="7">
    <source>
        <dbReference type="ARBA" id="ARBA00047353"/>
    </source>
</evidence>
<evidence type="ECO:0000313" key="9">
    <source>
        <dbReference type="EMBL" id="GAX75192.1"/>
    </source>
</evidence>
<name>A0A250WX48_9CHLO</name>
<dbReference type="OrthoDB" id="514835at2759"/>
<evidence type="ECO:0000256" key="3">
    <source>
        <dbReference type="ARBA" id="ARBA00005432"/>
    </source>
</evidence>
<dbReference type="AlphaFoldDB" id="A0A250WX48"/>
<sequence length="470" mass="50232">MLSFVANIVEWSQSAGLEHVFLYDPRAVLKRGRLEVEMHLKASAALRAIIRPIFVHTGWHQEMGEVSIICSAVPHDLKLAPPNIYTTHANTAECSHHQETPVFEIGKHKGDKSLATNEAPCCKSSAQGCWSTVLSQKILTDSIPCCEGEILAQPINSSTSIEGIVDCTPRRLKACDSPSATSVAEAFSPDSLRSTSSGDGGEKESTSSRGSSMDCAHVERGADLGVTKVTHIASSSTTSVAGLESVTVVGPQHDTCEATSHHTSSEHCSSGVSPLVKDDQEGDTCSTRECLLGLGPVCDLKLESKMISGDGGSLADSHQRMQNSFQCNQTCAGRSLGSLSLSHEDAMHVHILSSEDAFEPILEEVRSKKCSVDDCGAGWSSHTPPVAVDRSYKEAWEELMARIGRRSGSSINLIPSAILIYGPAPTLAGFPPTHTGAAEIYHQGPLSNANKASFMASLSRFLFTEQRFGR</sequence>
<evidence type="ECO:0000313" key="10">
    <source>
        <dbReference type="Proteomes" id="UP000232323"/>
    </source>
</evidence>